<dbReference type="HOGENOM" id="CLU_106829_0_0_1"/>
<dbReference type="SUPFAM" id="SSF57850">
    <property type="entry name" value="RING/U-box"/>
    <property type="match status" value="1"/>
</dbReference>
<keyword evidence="1" id="KW-0175">Coiled coil</keyword>
<gene>
    <name evidence="2" type="ORF">M422DRAFT_48139</name>
</gene>
<dbReference type="PANTHER" id="PTHR21540">
    <property type="entry name" value="RING FINGER AND SWIM DOMAIN-CONTAINING PROTEIN 2"/>
    <property type="match status" value="1"/>
</dbReference>
<reference evidence="2 3" key="1">
    <citation type="submission" date="2014-06" db="EMBL/GenBank/DDBJ databases">
        <title>Evolutionary Origins and Diversification of the Mycorrhizal Mutualists.</title>
        <authorList>
            <consortium name="DOE Joint Genome Institute"/>
            <consortium name="Mycorrhizal Genomics Consortium"/>
            <person name="Kohler A."/>
            <person name="Kuo A."/>
            <person name="Nagy L.G."/>
            <person name="Floudas D."/>
            <person name="Copeland A."/>
            <person name="Barry K.W."/>
            <person name="Cichocki N."/>
            <person name="Veneault-Fourrey C."/>
            <person name="LaButti K."/>
            <person name="Lindquist E.A."/>
            <person name="Lipzen A."/>
            <person name="Lundell T."/>
            <person name="Morin E."/>
            <person name="Murat C."/>
            <person name="Riley R."/>
            <person name="Ohm R."/>
            <person name="Sun H."/>
            <person name="Tunlid A."/>
            <person name="Henrissat B."/>
            <person name="Grigoriev I.V."/>
            <person name="Hibbett D.S."/>
            <person name="Martin F."/>
        </authorList>
    </citation>
    <scope>NUCLEOTIDE SEQUENCE [LARGE SCALE GENOMIC DNA]</scope>
    <source>
        <strain evidence="2 3">SS14</strain>
    </source>
</reference>
<evidence type="ECO:0000256" key="1">
    <source>
        <dbReference type="SAM" id="Coils"/>
    </source>
</evidence>
<dbReference type="InterPro" id="IPR013083">
    <property type="entry name" value="Znf_RING/FYVE/PHD"/>
</dbReference>
<sequence>MIERKREDGELREEFKVLGSTGNYSIMQLALLSTELETILANAREAPNALTNARIKAAYAKVTGGDKEAKELEDKAAEAEKNKKCISEEGDDCPICYEEMHGADIKTLTFCEECGAMETKRATCVFCRAEWKQASAAVAGSSTAGAVVGEDGYLNLASVAGLSLVRDTTSCKL</sequence>
<accession>A0A0C9VWM0</accession>
<dbReference type="EMBL" id="KN837128">
    <property type="protein sequence ID" value="KIJ42746.1"/>
    <property type="molecule type" value="Genomic_DNA"/>
</dbReference>
<feature type="coiled-coil region" evidence="1">
    <location>
        <begin position="62"/>
        <end position="89"/>
    </location>
</feature>
<name>A0A0C9VWM0_SPHS4</name>
<dbReference type="PANTHER" id="PTHR21540:SF0">
    <property type="entry name" value="PHD FAMILY PROTEIN"/>
    <property type="match status" value="1"/>
</dbReference>
<keyword evidence="3" id="KW-1185">Reference proteome</keyword>
<dbReference type="GO" id="GO:0061630">
    <property type="term" value="F:ubiquitin protein ligase activity"/>
    <property type="evidence" value="ECO:0007669"/>
    <property type="project" value="InterPro"/>
</dbReference>
<dbReference type="AlphaFoldDB" id="A0A0C9VWM0"/>
<proteinExistence type="predicted"/>
<dbReference type="InterPro" id="IPR039903">
    <property type="entry name" value="Zswim2"/>
</dbReference>
<organism evidence="2 3">
    <name type="scientific">Sphaerobolus stellatus (strain SS14)</name>
    <dbReference type="NCBI Taxonomy" id="990650"/>
    <lineage>
        <taxon>Eukaryota</taxon>
        <taxon>Fungi</taxon>
        <taxon>Dikarya</taxon>
        <taxon>Basidiomycota</taxon>
        <taxon>Agaricomycotina</taxon>
        <taxon>Agaricomycetes</taxon>
        <taxon>Phallomycetidae</taxon>
        <taxon>Geastrales</taxon>
        <taxon>Sphaerobolaceae</taxon>
        <taxon>Sphaerobolus</taxon>
    </lineage>
</organism>
<dbReference type="OrthoDB" id="2122982at2759"/>
<protein>
    <submittedName>
        <fullName evidence="2">Uncharacterized protein</fullName>
    </submittedName>
</protein>
<dbReference type="Proteomes" id="UP000054279">
    <property type="component" value="Unassembled WGS sequence"/>
</dbReference>
<dbReference type="Gene3D" id="3.30.40.10">
    <property type="entry name" value="Zinc/RING finger domain, C3HC4 (zinc finger)"/>
    <property type="match status" value="1"/>
</dbReference>
<evidence type="ECO:0000313" key="3">
    <source>
        <dbReference type="Proteomes" id="UP000054279"/>
    </source>
</evidence>
<evidence type="ECO:0000313" key="2">
    <source>
        <dbReference type="EMBL" id="KIJ42746.1"/>
    </source>
</evidence>